<name>A0A134B0G4_9PORP</name>
<keyword evidence="1" id="KW-0732">Signal</keyword>
<dbReference type="RefSeq" id="WP_082713219.1">
    <property type="nucleotide sequence ID" value="NZ_KQ960466.1"/>
</dbReference>
<proteinExistence type="predicted"/>
<comment type="caution">
    <text evidence="2">The sequence shown here is derived from an EMBL/GenBank/DDBJ whole genome shotgun (WGS) entry which is preliminary data.</text>
</comment>
<evidence type="ECO:0000256" key="1">
    <source>
        <dbReference type="SAM" id="SignalP"/>
    </source>
</evidence>
<evidence type="ECO:0000313" key="3">
    <source>
        <dbReference type="Proteomes" id="UP000070224"/>
    </source>
</evidence>
<dbReference type="Proteomes" id="UP000070224">
    <property type="component" value="Unassembled WGS sequence"/>
</dbReference>
<gene>
    <name evidence="2" type="ORF">HMPREF3185_02056</name>
</gene>
<protein>
    <recommendedName>
        <fullName evidence="4">DUF2891 domain-containing protein</fullName>
    </recommendedName>
</protein>
<dbReference type="STRING" id="322095.HMPREF3185_02056"/>
<dbReference type="Pfam" id="PF11199">
    <property type="entry name" value="DUF2891"/>
    <property type="match status" value="1"/>
</dbReference>
<dbReference type="AlphaFoldDB" id="A0A134B0G4"/>
<keyword evidence="3" id="KW-1185">Reference proteome</keyword>
<organism evidence="2 3">
    <name type="scientific">Porphyromonas somerae</name>
    <dbReference type="NCBI Taxonomy" id="322095"/>
    <lineage>
        <taxon>Bacteria</taxon>
        <taxon>Pseudomonadati</taxon>
        <taxon>Bacteroidota</taxon>
        <taxon>Bacteroidia</taxon>
        <taxon>Bacteroidales</taxon>
        <taxon>Porphyromonadaceae</taxon>
        <taxon>Porphyromonas</taxon>
    </lineage>
</organism>
<dbReference type="EMBL" id="LSDK01000139">
    <property type="protein sequence ID" value="KXB73417.1"/>
    <property type="molecule type" value="Genomic_DNA"/>
</dbReference>
<dbReference type="PATRIC" id="fig|322095.3.peg.2026"/>
<evidence type="ECO:0000313" key="2">
    <source>
        <dbReference type="EMBL" id="KXB73417.1"/>
    </source>
</evidence>
<feature type="signal peptide" evidence="1">
    <location>
        <begin position="1"/>
        <end position="26"/>
    </location>
</feature>
<evidence type="ECO:0008006" key="4">
    <source>
        <dbReference type="Google" id="ProtNLM"/>
    </source>
</evidence>
<sequence>MQLHKACKRSLLVLLTACALPALSMAQQAPEDQLLRLIKMPLKNIFVEYPNKTSHNILDSLDARLTPRDLHPAFYGSFDWHSSVHSHWMLAEILSTYPDISARGEIIAAFDEHFTEEKMRGEAAYFDRKLSGNYERTYGWAWLIKLSEQLHHLAEHSADKALQEKAKGWATHVDILSDKIVAKWKAYLPKMTYPNRIGTHSNSAFALAFAIDFARARGDKDFEQALIAKARQLHLGDKKAPAEWEPNATDFFSPTLMVADLMTRVLPQREYVRWLSTYFTPEGINRLCEKPVVSDLTDYTIVHLVGLAYTRAWTMARISGYLPQGHPLKARFARTSAQMYAHGMDQIFRSDYGGDHWLATFARYAEEVMKANKIKH</sequence>
<accession>A0A134B0G4</accession>
<feature type="chain" id="PRO_5007461898" description="DUF2891 domain-containing protein" evidence="1">
    <location>
        <begin position="27"/>
        <end position="376"/>
    </location>
</feature>
<reference evidence="3" key="1">
    <citation type="submission" date="2016-01" db="EMBL/GenBank/DDBJ databases">
        <authorList>
            <person name="Mitreva M."/>
            <person name="Pepin K.H."/>
            <person name="Mihindukulasuriya K.A."/>
            <person name="Fulton R."/>
            <person name="Fronick C."/>
            <person name="O'Laughlin M."/>
            <person name="Miner T."/>
            <person name="Herter B."/>
            <person name="Rosa B.A."/>
            <person name="Cordes M."/>
            <person name="Tomlinson C."/>
            <person name="Wollam A."/>
            <person name="Palsikar V.B."/>
            <person name="Mardis E.R."/>
            <person name="Wilson R.K."/>
        </authorList>
    </citation>
    <scope>NUCLEOTIDE SEQUENCE [LARGE SCALE GENOMIC DNA]</scope>
    <source>
        <strain evidence="3">KA00683</strain>
    </source>
</reference>
<dbReference type="InterPro" id="IPR021365">
    <property type="entry name" value="DUF2891"/>
</dbReference>
<dbReference type="OrthoDB" id="9779797at2"/>